<sequence length="380" mass="41731">MAYPRPSDTTNESHTLPPINVLFAEVLQRQLAQPSPPPVRRPSAWPGFPGPDKNVLSTSWSHPQASPPPPLQVGRRPLAPSASSRLPDVLSSPSIFPNVHARDNYSTSNNNTSHQRSVLFAEARERESDELAGEATLPLRSHLRHSALDLKAGPSLGQHTLTQGNQADYHQLCSSHFIHVMSTAGSPRLYDREVARPRARESKCTHCALDREIEDRRAAAAARGPIPSESPYAHAQQIPTPLPPIHDTKMIPFQPTLSAYSGRAFGVSMADILAFRPCLKDPDTPVLDNGVDQVFLTLEAKGYSTLVQSISGNCSHRQISRFNLAYAVSSAFDSFLKDFPFNPHGLKAAAIVVRSVAELRLVNLYSRDGKVWRVHVAYCV</sequence>
<accession>A0AAD7EUT8</accession>
<evidence type="ECO:0000313" key="3">
    <source>
        <dbReference type="Proteomes" id="UP001218218"/>
    </source>
</evidence>
<dbReference type="EMBL" id="JARIHO010000012">
    <property type="protein sequence ID" value="KAJ7352394.1"/>
    <property type="molecule type" value="Genomic_DNA"/>
</dbReference>
<keyword evidence="3" id="KW-1185">Reference proteome</keyword>
<feature type="region of interest" description="Disordered" evidence="1">
    <location>
        <begin position="31"/>
        <end position="93"/>
    </location>
</feature>
<protein>
    <submittedName>
        <fullName evidence="2">Uncharacterized protein</fullName>
    </submittedName>
</protein>
<reference evidence="2" key="1">
    <citation type="submission" date="2023-03" db="EMBL/GenBank/DDBJ databases">
        <title>Massive genome expansion in bonnet fungi (Mycena s.s.) driven by repeated elements and novel gene families across ecological guilds.</title>
        <authorList>
            <consortium name="Lawrence Berkeley National Laboratory"/>
            <person name="Harder C.B."/>
            <person name="Miyauchi S."/>
            <person name="Viragh M."/>
            <person name="Kuo A."/>
            <person name="Thoen E."/>
            <person name="Andreopoulos B."/>
            <person name="Lu D."/>
            <person name="Skrede I."/>
            <person name="Drula E."/>
            <person name="Henrissat B."/>
            <person name="Morin E."/>
            <person name="Kohler A."/>
            <person name="Barry K."/>
            <person name="LaButti K."/>
            <person name="Morin E."/>
            <person name="Salamov A."/>
            <person name="Lipzen A."/>
            <person name="Mereny Z."/>
            <person name="Hegedus B."/>
            <person name="Baldrian P."/>
            <person name="Stursova M."/>
            <person name="Weitz H."/>
            <person name="Taylor A."/>
            <person name="Grigoriev I.V."/>
            <person name="Nagy L.G."/>
            <person name="Martin F."/>
            <person name="Kauserud H."/>
        </authorList>
    </citation>
    <scope>NUCLEOTIDE SEQUENCE</scope>
    <source>
        <strain evidence="2">CBHHK002</strain>
    </source>
</reference>
<feature type="compositionally biased region" description="Polar residues" evidence="1">
    <location>
        <begin position="55"/>
        <end position="64"/>
    </location>
</feature>
<name>A0AAD7EUT8_9AGAR</name>
<comment type="caution">
    <text evidence="2">The sequence shown here is derived from an EMBL/GenBank/DDBJ whole genome shotgun (WGS) entry which is preliminary data.</text>
</comment>
<gene>
    <name evidence="2" type="ORF">DFH08DRAFT_957189</name>
</gene>
<evidence type="ECO:0000256" key="1">
    <source>
        <dbReference type="SAM" id="MobiDB-lite"/>
    </source>
</evidence>
<dbReference type="Proteomes" id="UP001218218">
    <property type="component" value="Unassembled WGS sequence"/>
</dbReference>
<feature type="region of interest" description="Disordered" evidence="1">
    <location>
        <begin position="223"/>
        <end position="245"/>
    </location>
</feature>
<evidence type="ECO:0000313" key="2">
    <source>
        <dbReference type="EMBL" id="KAJ7352394.1"/>
    </source>
</evidence>
<proteinExistence type="predicted"/>
<dbReference type="AlphaFoldDB" id="A0AAD7EUT8"/>
<organism evidence="2 3">
    <name type="scientific">Mycena albidolilacea</name>
    <dbReference type="NCBI Taxonomy" id="1033008"/>
    <lineage>
        <taxon>Eukaryota</taxon>
        <taxon>Fungi</taxon>
        <taxon>Dikarya</taxon>
        <taxon>Basidiomycota</taxon>
        <taxon>Agaricomycotina</taxon>
        <taxon>Agaricomycetes</taxon>
        <taxon>Agaricomycetidae</taxon>
        <taxon>Agaricales</taxon>
        <taxon>Marasmiineae</taxon>
        <taxon>Mycenaceae</taxon>
        <taxon>Mycena</taxon>
    </lineage>
</organism>